<evidence type="ECO:0000256" key="2">
    <source>
        <dbReference type="PROSITE-ProRule" id="PRU00047"/>
    </source>
</evidence>
<dbReference type="HOGENOM" id="CLU_012455_0_0_1"/>
<keyword evidence="2" id="KW-0862">Zinc</keyword>
<keyword evidence="2" id="KW-0863">Zinc-finger</keyword>
<dbReference type="GO" id="GO:0006397">
    <property type="term" value="P:mRNA processing"/>
    <property type="evidence" value="ECO:0007669"/>
    <property type="project" value="UniProtKB-KW"/>
</dbReference>
<feature type="compositionally biased region" description="Low complexity" evidence="3">
    <location>
        <begin position="1"/>
        <end position="14"/>
    </location>
</feature>
<dbReference type="PANTHER" id="PTHR15503">
    <property type="entry name" value="LDOC1 RELATED"/>
    <property type="match status" value="1"/>
</dbReference>
<reference evidence="6" key="2">
    <citation type="submission" date="2015-01" db="EMBL/GenBank/DDBJ databases">
        <title>Evolutionary Origins and Diversification of the Mycorrhizal Mutualists.</title>
        <authorList>
            <consortium name="DOE Joint Genome Institute"/>
            <consortium name="Mycorrhizal Genomics Consortium"/>
            <person name="Kohler A."/>
            <person name="Kuo A."/>
            <person name="Nagy L.G."/>
            <person name="Floudas D."/>
            <person name="Copeland A."/>
            <person name="Barry K.W."/>
            <person name="Cichocki N."/>
            <person name="Veneault-Fourrey C."/>
            <person name="LaButti K."/>
            <person name="Lindquist E.A."/>
            <person name="Lipzen A."/>
            <person name="Lundell T."/>
            <person name="Morin E."/>
            <person name="Murat C."/>
            <person name="Riley R."/>
            <person name="Ohm R."/>
            <person name="Sun H."/>
            <person name="Tunlid A."/>
            <person name="Henrissat B."/>
            <person name="Grigoriev I.V."/>
            <person name="Hibbett D.S."/>
            <person name="Martin F."/>
        </authorList>
    </citation>
    <scope>NUCLEOTIDE SEQUENCE [LARGE SCALE GENOMIC DNA]</scope>
    <source>
        <strain evidence="6">Marx 270</strain>
    </source>
</reference>
<dbReference type="OrthoDB" id="2670023at2759"/>
<keyword evidence="6" id="KW-1185">Reference proteome</keyword>
<dbReference type="Pfam" id="PF08284">
    <property type="entry name" value="RVP_2"/>
    <property type="match status" value="1"/>
</dbReference>
<dbReference type="InterPro" id="IPR021109">
    <property type="entry name" value="Peptidase_aspartic_dom_sf"/>
</dbReference>
<dbReference type="PANTHER" id="PTHR15503:SF22">
    <property type="entry name" value="TRANSPOSON TY3-I GAG POLYPROTEIN"/>
    <property type="match status" value="1"/>
</dbReference>
<dbReference type="InParanoid" id="A0A0C3MVP5"/>
<feature type="compositionally biased region" description="Low complexity" evidence="3">
    <location>
        <begin position="22"/>
        <end position="42"/>
    </location>
</feature>
<dbReference type="GO" id="GO:0008270">
    <property type="term" value="F:zinc ion binding"/>
    <property type="evidence" value="ECO:0007669"/>
    <property type="project" value="UniProtKB-KW"/>
</dbReference>
<evidence type="ECO:0000259" key="4">
    <source>
        <dbReference type="PROSITE" id="PS50158"/>
    </source>
</evidence>
<dbReference type="InterPro" id="IPR036875">
    <property type="entry name" value="Znf_CCHC_sf"/>
</dbReference>
<keyword evidence="1" id="KW-0507">mRNA processing</keyword>
<dbReference type="Gene3D" id="2.40.70.10">
    <property type="entry name" value="Acid Proteases"/>
    <property type="match status" value="1"/>
</dbReference>
<evidence type="ECO:0000313" key="5">
    <source>
        <dbReference type="EMBL" id="KIN92989.1"/>
    </source>
</evidence>
<dbReference type="Gene3D" id="4.10.60.10">
    <property type="entry name" value="Zinc finger, CCHC-type"/>
    <property type="match status" value="1"/>
</dbReference>
<feature type="region of interest" description="Disordered" evidence="3">
    <location>
        <begin position="219"/>
        <end position="291"/>
    </location>
</feature>
<dbReference type="PROSITE" id="PS50158">
    <property type="entry name" value="ZF_CCHC"/>
    <property type="match status" value="1"/>
</dbReference>
<accession>A0A0C3MVP5</accession>
<dbReference type="Proteomes" id="UP000054217">
    <property type="component" value="Unassembled WGS sequence"/>
</dbReference>
<protein>
    <recommendedName>
        <fullName evidence="4">CCHC-type domain-containing protein</fullName>
    </recommendedName>
</protein>
<organism evidence="5 6">
    <name type="scientific">Pisolithus tinctorius Marx 270</name>
    <dbReference type="NCBI Taxonomy" id="870435"/>
    <lineage>
        <taxon>Eukaryota</taxon>
        <taxon>Fungi</taxon>
        <taxon>Dikarya</taxon>
        <taxon>Basidiomycota</taxon>
        <taxon>Agaricomycotina</taxon>
        <taxon>Agaricomycetes</taxon>
        <taxon>Agaricomycetidae</taxon>
        <taxon>Boletales</taxon>
        <taxon>Sclerodermatineae</taxon>
        <taxon>Pisolithaceae</taxon>
        <taxon>Pisolithus</taxon>
    </lineage>
</organism>
<evidence type="ECO:0000256" key="3">
    <source>
        <dbReference type="SAM" id="MobiDB-lite"/>
    </source>
</evidence>
<feature type="compositionally biased region" description="Basic residues" evidence="3">
    <location>
        <begin position="245"/>
        <end position="254"/>
    </location>
</feature>
<dbReference type="InterPro" id="IPR001878">
    <property type="entry name" value="Znf_CCHC"/>
</dbReference>
<sequence>MSDTSSSSDDTSSPESEDSSDTHSMSGSSPSDDSSSSLNSDDGTTGEGDPESYDGSDDTHSYHRFVTEGTAYIEDGRVAPKKCAFVLSHYLTGKAYEFYVREVSGDPYKWRLSDFFMELFNYCFPINFRLWQREKLQACYQNSKTVKNYVYELNELWNMIGETDERAKVHKLWSGLRKELQQDLWREKLNLEISSLKRVIASAEVLEIAQSITGDYIPKSQRRRSKKRAVASAATSPEGPESSKHERRCHRRKRRDYEPRKEAASTDAHQSKGKHDGRSDKHKCDTPKLSKDEQEWHKAEGLCYICHKPGHFSRNCLTRHTVSSLSKPPRVASFGIDVNFGDVECQRQLAKSSNDDTEVTANFIHPIGPTISDEDDDVPDLESIWSDDNSEDAGNRVTTDDDDLPEGMRVYVYSRSQFLGHRSTGPTFGYPLEEHAIEWLSGICYPGDDQNSLSMFMDTRFLVYEIGDGLHMIIDSERDVLGPADAITIETRLLGNPAFQLDSWYWFRKGEKAGMTKFDLCQMDRARTWRAAPMGRPIEEAIETRLKMYSFPVLEGENQDRFACIAKDESTYEVYDYHMALCFERPAYKLGSQEFDVMHWHARRLFDACADLTRSDPTEDCDLGLAHLFERDDDDLKGEWCEPGNDFTHKVPKPLVVVVHVNGQPAHALIDTGSLADFMSVMLAEQPNVKKIPLEKPLTIQLAVQGSRSRVNFGTKVRFQYQGIDCERHFDVMNIQNYDLILGTPFLYQHQVLVGLHSPRVVIGSKTPMEMRGPQVSVLESRATEVYQDSIERAQRYLQELSKPLCSLVGSTALPPFCAINHEVPLIDEKKIYPWRPSKCPDAL</sequence>
<feature type="compositionally biased region" description="Basic residues" evidence="3">
    <location>
        <begin position="220"/>
        <end position="229"/>
    </location>
</feature>
<keyword evidence="2" id="KW-0479">Metal-binding</keyword>
<dbReference type="SUPFAM" id="SSF57756">
    <property type="entry name" value="Retrovirus zinc finger-like domains"/>
    <property type="match status" value="1"/>
</dbReference>
<evidence type="ECO:0000256" key="1">
    <source>
        <dbReference type="ARBA" id="ARBA00022664"/>
    </source>
</evidence>
<dbReference type="EMBL" id="KN832264">
    <property type="protein sequence ID" value="KIN92989.1"/>
    <property type="molecule type" value="Genomic_DNA"/>
</dbReference>
<dbReference type="SMART" id="SM00343">
    <property type="entry name" value="ZnF_C2HC"/>
    <property type="match status" value="1"/>
</dbReference>
<dbReference type="AlphaFoldDB" id="A0A0C3MVP5"/>
<dbReference type="SUPFAM" id="SSF50630">
    <property type="entry name" value="Acid proteases"/>
    <property type="match status" value="1"/>
</dbReference>
<dbReference type="GO" id="GO:0003676">
    <property type="term" value="F:nucleic acid binding"/>
    <property type="evidence" value="ECO:0007669"/>
    <property type="project" value="InterPro"/>
</dbReference>
<feature type="domain" description="CCHC-type" evidence="4">
    <location>
        <begin position="303"/>
        <end position="316"/>
    </location>
</feature>
<evidence type="ECO:0000313" key="6">
    <source>
        <dbReference type="Proteomes" id="UP000054217"/>
    </source>
</evidence>
<feature type="region of interest" description="Disordered" evidence="3">
    <location>
        <begin position="1"/>
        <end position="60"/>
    </location>
</feature>
<dbReference type="CDD" id="cd00303">
    <property type="entry name" value="retropepsin_like"/>
    <property type="match status" value="1"/>
</dbReference>
<name>A0A0C3MVP5_PISTI</name>
<proteinExistence type="predicted"/>
<reference evidence="5 6" key="1">
    <citation type="submission" date="2014-04" db="EMBL/GenBank/DDBJ databases">
        <authorList>
            <consortium name="DOE Joint Genome Institute"/>
            <person name="Kuo A."/>
            <person name="Kohler A."/>
            <person name="Costa M.D."/>
            <person name="Nagy L.G."/>
            <person name="Floudas D."/>
            <person name="Copeland A."/>
            <person name="Barry K.W."/>
            <person name="Cichocki N."/>
            <person name="Veneault-Fourrey C."/>
            <person name="LaButti K."/>
            <person name="Lindquist E.A."/>
            <person name="Lipzen A."/>
            <person name="Lundell T."/>
            <person name="Morin E."/>
            <person name="Murat C."/>
            <person name="Sun H."/>
            <person name="Tunlid A."/>
            <person name="Henrissat B."/>
            <person name="Grigoriev I.V."/>
            <person name="Hibbett D.S."/>
            <person name="Martin F."/>
            <person name="Nordberg H.P."/>
            <person name="Cantor M.N."/>
            <person name="Hua S.X."/>
        </authorList>
    </citation>
    <scope>NUCLEOTIDE SEQUENCE [LARGE SCALE GENOMIC DNA]</scope>
    <source>
        <strain evidence="5 6">Marx 270</strain>
    </source>
</reference>
<gene>
    <name evidence="5" type="ORF">M404DRAFT_36508</name>
</gene>
<feature type="compositionally biased region" description="Basic and acidic residues" evidence="3">
    <location>
        <begin position="255"/>
        <end position="291"/>
    </location>
</feature>
<dbReference type="InterPro" id="IPR032567">
    <property type="entry name" value="RTL1-rel"/>
</dbReference>
<dbReference type="STRING" id="870435.A0A0C3MVP5"/>